<dbReference type="PROSITE" id="PS01319">
    <property type="entry name" value="RBFA"/>
    <property type="match status" value="1"/>
</dbReference>
<dbReference type="InterPro" id="IPR015946">
    <property type="entry name" value="KH_dom-like_a/b"/>
</dbReference>
<dbReference type="GO" id="GO:0043024">
    <property type="term" value="F:ribosomal small subunit binding"/>
    <property type="evidence" value="ECO:0007669"/>
    <property type="project" value="TreeGrafter"/>
</dbReference>
<dbReference type="InterPro" id="IPR000238">
    <property type="entry name" value="RbfA"/>
</dbReference>
<dbReference type="Pfam" id="PF02033">
    <property type="entry name" value="RBFA"/>
    <property type="match status" value="1"/>
</dbReference>
<dbReference type="AlphaFoldDB" id="A0A0G0D7H0"/>
<comment type="similarity">
    <text evidence="2">Belongs to the RbfA family.</text>
</comment>
<dbReference type="EMBL" id="LBRB01000001">
    <property type="protein sequence ID" value="KKP89218.1"/>
    <property type="molecule type" value="Genomic_DNA"/>
</dbReference>
<reference evidence="3 4" key="1">
    <citation type="journal article" date="2015" name="Nature">
        <title>rRNA introns, odd ribosomes, and small enigmatic genomes across a large radiation of phyla.</title>
        <authorList>
            <person name="Brown C.T."/>
            <person name="Hug L.A."/>
            <person name="Thomas B.C."/>
            <person name="Sharon I."/>
            <person name="Castelle C.J."/>
            <person name="Singh A."/>
            <person name="Wilkins M.J."/>
            <person name="Williams K.H."/>
            <person name="Banfield J.F."/>
        </authorList>
    </citation>
    <scope>NUCLEOTIDE SEQUENCE [LARGE SCALE GENOMIC DNA]</scope>
</reference>
<dbReference type="HAMAP" id="MF_00003">
    <property type="entry name" value="RbfA"/>
    <property type="match status" value="1"/>
</dbReference>
<dbReference type="PANTHER" id="PTHR33515:SF1">
    <property type="entry name" value="RIBOSOME-BINDING FACTOR A, CHLOROPLASTIC-RELATED"/>
    <property type="match status" value="1"/>
</dbReference>
<proteinExistence type="inferred from homology"/>
<comment type="function">
    <text evidence="2">One of several proteins that assist in the late maturation steps of the functional core of the 30S ribosomal subunit. Associates with free 30S ribosomal subunits (but not with 30S subunits that are part of 70S ribosomes or polysomes). Required for efficient processing of 16S rRNA. May interact with the 5'-terminal helix region of 16S rRNA.</text>
</comment>
<comment type="caution">
    <text evidence="3">The sequence shown here is derived from an EMBL/GenBank/DDBJ whole genome shotgun (WGS) entry which is preliminary data.</text>
</comment>
<keyword evidence="1 2" id="KW-0690">Ribosome biogenesis</keyword>
<dbReference type="GO" id="GO:0030490">
    <property type="term" value="P:maturation of SSU-rRNA"/>
    <property type="evidence" value="ECO:0007669"/>
    <property type="project" value="UniProtKB-UniRule"/>
</dbReference>
<dbReference type="SUPFAM" id="SSF89919">
    <property type="entry name" value="Ribosome-binding factor A, RbfA"/>
    <property type="match status" value="1"/>
</dbReference>
<evidence type="ECO:0000256" key="2">
    <source>
        <dbReference type="HAMAP-Rule" id="MF_00003"/>
    </source>
</evidence>
<dbReference type="PANTHER" id="PTHR33515">
    <property type="entry name" value="RIBOSOME-BINDING FACTOR A, CHLOROPLASTIC-RELATED"/>
    <property type="match status" value="1"/>
</dbReference>
<organism evidence="3 4">
    <name type="scientific">Berkelbacteria bacterium GW2011_GWA2_35_9</name>
    <dbReference type="NCBI Taxonomy" id="1618333"/>
    <lineage>
        <taxon>Bacteria</taxon>
        <taxon>Candidatus Berkelbacteria</taxon>
    </lineage>
</organism>
<dbReference type="InterPro" id="IPR023799">
    <property type="entry name" value="RbfA_dom_sf"/>
</dbReference>
<gene>
    <name evidence="2" type="primary">rbfA</name>
    <name evidence="3" type="ORF">UR93_C0001G0050</name>
</gene>
<evidence type="ECO:0000256" key="1">
    <source>
        <dbReference type="ARBA" id="ARBA00022517"/>
    </source>
</evidence>
<comment type="subcellular location">
    <subcellularLocation>
        <location evidence="2">Cytoplasm</location>
    </subcellularLocation>
</comment>
<dbReference type="Proteomes" id="UP000034316">
    <property type="component" value="Unassembled WGS sequence"/>
</dbReference>
<dbReference type="STRING" id="1618333.UR93_C0001G0050"/>
<name>A0A0G0D7H0_9BACT</name>
<accession>A0A0G0D7H0</accession>
<sequence>MNSNRIDRVNSEMQKQLALEMLEYFSNDNSLVTVTGVDADKDFRHAKVYINSLINVEDYVDKLNKNKSHFQRIIADKVPLKFTPILEFVVDNSTENIDKMLNTTDDRKN</sequence>
<evidence type="ECO:0000313" key="4">
    <source>
        <dbReference type="Proteomes" id="UP000034316"/>
    </source>
</evidence>
<dbReference type="GO" id="GO:0005829">
    <property type="term" value="C:cytosol"/>
    <property type="evidence" value="ECO:0007669"/>
    <property type="project" value="TreeGrafter"/>
</dbReference>
<evidence type="ECO:0000313" key="3">
    <source>
        <dbReference type="EMBL" id="KKP89218.1"/>
    </source>
</evidence>
<dbReference type="InterPro" id="IPR020053">
    <property type="entry name" value="Ribosome-bd_factorA_CS"/>
</dbReference>
<dbReference type="NCBIfam" id="TIGR00082">
    <property type="entry name" value="rbfA"/>
    <property type="match status" value="1"/>
</dbReference>
<dbReference type="Gene3D" id="3.30.300.20">
    <property type="match status" value="1"/>
</dbReference>
<comment type="subunit">
    <text evidence="2">Monomer. Binds 30S ribosomal subunits, but not 50S ribosomal subunits or 70S ribosomes.</text>
</comment>
<keyword evidence="2" id="KW-0963">Cytoplasm</keyword>
<protein>
    <recommendedName>
        <fullName evidence="2">Ribosome-binding factor A</fullName>
    </recommendedName>
</protein>